<proteinExistence type="predicted"/>
<keyword evidence="2" id="KW-1185">Reference proteome</keyword>
<organism evidence="1 2">
    <name type="scientific">Entomophthora muscae</name>
    <dbReference type="NCBI Taxonomy" id="34485"/>
    <lineage>
        <taxon>Eukaryota</taxon>
        <taxon>Fungi</taxon>
        <taxon>Fungi incertae sedis</taxon>
        <taxon>Zoopagomycota</taxon>
        <taxon>Entomophthoromycotina</taxon>
        <taxon>Entomophthoromycetes</taxon>
        <taxon>Entomophthorales</taxon>
        <taxon>Entomophthoraceae</taxon>
        <taxon>Entomophthora</taxon>
    </lineage>
</organism>
<gene>
    <name evidence="1" type="ORF">DSO57_1013286</name>
</gene>
<dbReference type="Proteomes" id="UP001165960">
    <property type="component" value="Unassembled WGS sequence"/>
</dbReference>
<name>A0ACC2SUJ5_9FUNG</name>
<comment type="caution">
    <text evidence="1">The sequence shown here is derived from an EMBL/GenBank/DDBJ whole genome shotgun (WGS) entry which is preliminary data.</text>
</comment>
<protein>
    <submittedName>
        <fullName evidence="1">Uncharacterized protein</fullName>
    </submittedName>
</protein>
<evidence type="ECO:0000313" key="2">
    <source>
        <dbReference type="Proteomes" id="UP001165960"/>
    </source>
</evidence>
<sequence>MVTTQSIEERSKLDLFEKGVKRVSELLWGKTEFIENKVGPVPPKTTESFPEPLQSKSFDFEEWLNRDPNPTTPSKEQIERDRVKYSKIWRTHLYEAPKIEKTPPPAETFPTHVPPRIRHSPEQSDPEVFDVKTWYPSYLLSGIKDEASTARALNEKPLSFNINYSLPQYDEFVRLEQTNLENYCDELVKWSLANCKESDQQWELKETFLKSLIVYQNYKKFLLPTFRNNPLLAAYVDVIRKRIYGLTQSLASNPGSYETCVAELEHLFNQVSNDNAQAYTLVLHYLSHLILSYIELPEEDSDDRFIWLRLIAWLYGLQIGTSNEILVAHFMHRCPQTAGLTFIYAEDMTECELKKYWVYKPKSYLQNLKRELSAHVIPPYLSPSCYSLNNRPLPSFPLEDDSQDCFKTDDITFSDEEDLNSADNVVNSERSPSLSELGIGFAPEGSKFADVSFSESVGSGFFADLKSKINPGKASDSSSSQAQESLEVELESNEEYAVRMARLFHAFEFLRTVQCL</sequence>
<dbReference type="EMBL" id="QTSX02004309">
    <property type="protein sequence ID" value="KAJ9066064.1"/>
    <property type="molecule type" value="Genomic_DNA"/>
</dbReference>
<accession>A0ACC2SUJ5</accession>
<evidence type="ECO:0000313" key="1">
    <source>
        <dbReference type="EMBL" id="KAJ9066064.1"/>
    </source>
</evidence>
<reference evidence="1" key="1">
    <citation type="submission" date="2022-04" db="EMBL/GenBank/DDBJ databases">
        <title>Genome of the entomopathogenic fungus Entomophthora muscae.</title>
        <authorList>
            <person name="Elya C."/>
            <person name="Lovett B.R."/>
            <person name="Lee E."/>
            <person name="Macias A.M."/>
            <person name="Hajek A.E."/>
            <person name="De Bivort B.L."/>
            <person name="Kasson M.T."/>
            <person name="De Fine Licht H.H."/>
            <person name="Stajich J.E."/>
        </authorList>
    </citation>
    <scope>NUCLEOTIDE SEQUENCE</scope>
    <source>
        <strain evidence="1">Berkeley</strain>
    </source>
</reference>